<keyword evidence="1" id="KW-0472">Membrane</keyword>
<organism evidence="2 3">
    <name type="scientific">Isachenkonia alkalipeptolytica</name>
    <dbReference type="NCBI Taxonomy" id="2565777"/>
    <lineage>
        <taxon>Bacteria</taxon>
        <taxon>Bacillati</taxon>
        <taxon>Bacillota</taxon>
        <taxon>Clostridia</taxon>
        <taxon>Eubacteriales</taxon>
        <taxon>Clostridiaceae</taxon>
        <taxon>Isachenkonia</taxon>
    </lineage>
</organism>
<comment type="caution">
    <text evidence="2">The sequence shown here is derived from an EMBL/GenBank/DDBJ whole genome shotgun (WGS) entry which is preliminary data.</text>
</comment>
<evidence type="ECO:0000313" key="3">
    <source>
        <dbReference type="Proteomes" id="UP000449710"/>
    </source>
</evidence>
<evidence type="ECO:0000256" key="1">
    <source>
        <dbReference type="SAM" id="Phobius"/>
    </source>
</evidence>
<name>A0AA43XIW3_9CLOT</name>
<dbReference type="EMBL" id="SUMG01000002">
    <property type="protein sequence ID" value="NBG87412.1"/>
    <property type="molecule type" value="Genomic_DNA"/>
</dbReference>
<keyword evidence="3" id="KW-1185">Reference proteome</keyword>
<reference evidence="2 3" key="1">
    <citation type="submission" date="2019-04" db="EMBL/GenBank/DDBJ databases">
        <title>Isachenkonia alkalipeptolytica gen. nov. sp. nov. a new anaerobic, alkiliphilic organothrophic bacterium capable to reduce synthesized ferrihydrite isolated from a soda lake.</title>
        <authorList>
            <person name="Toshchakov S.V."/>
            <person name="Zavarzina D.G."/>
            <person name="Zhilina T.N."/>
            <person name="Kostrikina N.A."/>
            <person name="Kublanov I.V."/>
        </authorList>
    </citation>
    <scope>NUCLEOTIDE SEQUENCE [LARGE SCALE GENOMIC DNA]</scope>
    <source>
        <strain evidence="2 3">Z-1701</strain>
    </source>
</reference>
<sequence length="90" mass="10642">MDLLTTGLYLIFEWVRTFLIFSLMDRILVKRKFTESLKTHDTYLLSLVVAAFLLVARARSLSFFSFVLWSLVVVISYLPIKLIFHKFLKH</sequence>
<dbReference type="AlphaFoldDB" id="A0AA43XIW3"/>
<accession>A0AA43XIW3</accession>
<feature type="transmembrane region" description="Helical" evidence="1">
    <location>
        <begin position="41"/>
        <end position="58"/>
    </location>
</feature>
<feature type="transmembrane region" description="Helical" evidence="1">
    <location>
        <begin position="64"/>
        <end position="84"/>
    </location>
</feature>
<feature type="transmembrane region" description="Helical" evidence="1">
    <location>
        <begin position="6"/>
        <end position="29"/>
    </location>
</feature>
<proteinExistence type="predicted"/>
<protein>
    <submittedName>
        <fullName evidence="2">Uncharacterized protein</fullName>
    </submittedName>
</protein>
<keyword evidence="1" id="KW-1133">Transmembrane helix</keyword>
<keyword evidence="1" id="KW-0812">Transmembrane</keyword>
<gene>
    <name evidence="2" type="ORF">ISALK_02745</name>
</gene>
<evidence type="ECO:0000313" key="2">
    <source>
        <dbReference type="EMBL" id="NBG87412.1"/>
    </source>
</evidence>
<dbReference type="Proteomes" id="UP000449710">
    <property type="component" value="Unassembled WGS sequence"/>
</dbReference>
<dbReference type="RefSeq" id="WP_160718790.1">
    <property type="nucleotide sequence ID" value="NZ_SUMG01000002.1"/>
</dbReference>